<dbReference type="InterPro" id="IPR032675">
    <property type="entry name" value="LRR_dom_sf"/>
</dbReference>
<keyword evidence="5" id="KW-0677">Repeat</keyword>
<dbReference type="InterPro" id="IPR000884">
    <property type="entry name" value="TSP1_rpt"/>
</dbReference>
<dbReference type="SMART" id="SM00365">
    <property type="entry name" value="LRR_SD22"/>
    <property type="match status" value="5"/>
</dbReference>
<keyword evidence="4" id="KW-0732">Signal</keyword>
<dbReference type="SUPFAM" id="SSF52058">
    <property type="entry name" value="L domain-like"/>
    <property type="match status" value="1"/>
</dbReference>
<reference evidence="9" key="1">
    <citation type="journal article" name="BMC Genomics">
        <title>Long-read sequencing and de novo genome assembly of marine medaka (Oryzias melastigma).</title>
        <authorList>
            <person name="Liang P."/>
            <person name="Saqib H.S.A."/>
            <person name="Ni X."/>
            <person name="Shen Y."/>
        </authorList>
    </citation>
    <scope>NUCLEOTIDE SEQUENCE</scope>
    <source>
        <strain evidence="9">Bigg-433</strain>
    </source>
</reference>
<dbReference type="SMART" id="SM00369">
    <property type="entry name" value="LRR_TYP"/>
    <property type="match status" value="3"/>
</dbReference>
<feature type="compositionally biased region" description="Polar residues" evidence="6">
    <location>
        <begin position="767"/>
        <end position="780"/>
    </location>
</feature>
<dbReference type="EMBL" id="WKFB01000338">
    <property type="protein sequence ID" value="KAF6726251.1"/>
    <property type="molecule type" value="Genomic_DNA"/>
</dbReference>
<dbReference type="GO" id="GO:0004222">
    <property type="term" value="F:metalloendopeptidase activity"/>
    <property type="evidence" value="ECO:0007669"/>
    <property type="project" value="TreeGrafter"/>
</dbReference>
<dbReference type="SUPFAM" id="SSF82895">
    <property type="entry name" value="TSP-1 type 1 repeat"/>
    <property type="match status" value="3"/>
</dbReference>
<dbReference type="GO" id="GO:0006508">
    <property type="term" value="P:proteolysis"/>
    <property type="evidence" value="ECO:0007669"/>
    <property type="project" value="TreeGrafter"/>
</dbReference>
<feature type="compositionally biased region" description="Polar residues" evidence="6">
    <location>
        <begin position="222"/>
        <end position="236"/>
    </location>
</feature>
<dbReference type="Pfam" id="PF19236">
    <property type="entry name" value="ADAMTS_CR_3"/>
    <property type="match status" value="1"/>
</dbReference>
<dbReference type="InterPro" id="IPR045371">
    <property type="entry name" value="ADAMTS_CR_3"/>
</dbReference>
<evidence type="ECO:0000313" key="10">
    <source>
        <dbReference type="Proteomes" id="UP000646548"/>
    </source>
</evidence>
<dbReference type="Pfam" id="PF05986">
    <property type="entry name" value="ADAMTS_spacer1"/>
    <property type="match status" value="1"/>
</dbReference>
<dbReference type="SMART" id="SM00209">
    <property type="entry name" value="TSP1"/>
    <property type="match status" value="3"/>
</dbReference>
<evidence type="ECO:0000313" key="9">
    <source>
        <dbReference type="EMBL" id="KAF6726251.1"/>
    </source>
</evidence>
<dbReference type="InterPro" id="IPR010294">
    <property type="entry name" value="ADAMTS_spacer1"/>
</dbReference>
<dbReference type="PROSITE" id="PS51450">
    <property type="entry name" value="LRR"/>
    <property type="match status" value="5"/>
</dbReference>
<dbReference type="Gene3D" id="2.20.100.10">
    <property type="entry name" value="Thrombospondin type-1 (TSP1) repeat"/>
    <property type="match status" value="3"/>
</dbReference>
<dbReference type="SUPFAM" id="SSF52075">
    <property type="entry name" value="Outer arm dynein light chain 1"/>
    <property type="match status" value="1"/>
</dbReference>
<evidence type="ECO:0000259" key="8">
    <source>
        <dbReference type="Pfam" id="PF19236"/>
    </source>
</evidence>
<dbReference type="Gene3D" id="3.80.10.10">
    <property type="entry name" value="Ribonuclease Inhibitor"/>
    <property type="match status" value="3"/>
</dbReference>
<dbReference type="InterPro" id="IPR036383">
    <property type="entry name" value="TSP1_rpt_sf"/>
</dbReference>
<organism evidence="9 10">
    <name type="scientific">Oryzias melastigma</name>
    <name type="common">Marine medaka</name>
    <dbReference type="NCBI Taxonomy" id="30732"/>
    <lineage>
        <taxon>Eukaryota</taxon>
        <taxon>Metazoa</taxon>
        <taxon>Chordata</taxon>
        <taxon>Craniata</taxon>
        <taxon>Vertebrata</taxon>
        <taxon>Euteleostomi</taxon>
        <taxon>Actinopterygii</taxon>
        <taxon>Neopterygii</taxon>
        <taxon>Teleostei</taxon>
        <taxon>Neoteleostei</taxon>
        <taxon>Acanthomorphata</taxon>
        <taxon>Ovalentaria</taxon>
        <taxon>Atherinomorphae</taxon>
        <taxon>Beloniformes</taxon>
        <taxon>Adrianichthyidae</taxon>
        <taxon>Oryziinae</taxon>
        <taxon>Oryzias</taxon>
    </lineage>
</organism>
<feature type="region of interest" description="Disordered" evidence="6">
    <location>
        <begin position="743"/>
        <end position="798"/>
    </location>
</feature>
<feature type="compositionally biased region" description="Basic and acidic residues" evidence="6">
    <location>
        <begin position="702"/>
        <end position="717"/>
    </location>
</feature>
<evidence type="ECO:0000256" key="6">
    <source>
        <dbReference type="SAM" id="MobiDB-lite"/>
    </source>
</evidence>
<dbReference type="PROSITE" id="PS50092">
    <property type="entry name" value="TSP1"/>
    <property type="match status" value="2"/>
</dbReference>
<dbReference type="Gene3D" id="2.60.120.830">
    <property type="match status" value="1"/>
</dbReference>
<sequence>MSGIEVLPSLRVLLLGRNRIKKICCLENLSRLNILDLHDNQICRIENISHLDELQVLNLSGNCISRLENLQGLDSLTELNLRHNCICAVTELDRLPCLQRLFLSCNNIIRFDQLACLGRSHSLSELTLDGNPVALETWYKQAVLRCVLHLRQLDMKRVTDEDRRMAGVQARKEEEKKEKSHKQTIHKEKRRLAIRNAAQQWEGVRACMELAPTTGTKEDVSPENSPSHSPAQTNGVAQDPSPEEPRFVETGSGSVQSLSLSESHLAELDGDTLRLFGLGALEALERGWGVQTAGAVTVITFRYINFDAIVPSLPRIRVKFPNLSHLIFLETNISRLPQLAALAQVRRLDQLTVHPEGNPVVSLTLWRSFVIYRLYHFNLQRINGQEVTMNDVISAERVFGTLGHVAATETPRCRLLLLLEESRKRQLQFLLEGRGRRAGLSPDDLRENGKLLGESLSRALFNYPSRDCNAESPEEGSVESSERASMIDQYLQDLVQRASDTNLKGEALHKLWPSMFAEMVGDCVLEMRDRAAFRQTSLAKLSETKQIQVHQGGKKGGDSRVCMEVHVQRVSVLLLLLRCSDLLDRPARSRPQEDQSLDEGFLSVFGSPIVWPCPTSMIRMLCFLKVPQRAESGGPPGSWGAWGPWSSCSRTCGNGVQEQSRACLPVYMQRSSVQLQHPGRIISALRPSLHSDGGRALNSSSRDLRRGKQTRPGERSRGTSILPGKYGYGRGLYVPLQTDAGRRSEAPNLHKQRRSAAATSHHPSATGRSSFRSASPNNLHHFSRPAHSNAHLRHNQACPPSSRHIRALQCSSYNKQPFMGRLYEWEPFNEVQEEQLCELHCRAVGFRFYVRHSEKVIDGTPCGPNDASLCVGGTCTSLGCDGYLGSGKVIDKCNICGGDNSTCRLVSELFKHSFSKIGYHKIAEIPEGATKINVTGDGEEQKLPRNFWILKSWLWICFSSAKQALRSRSGRSIVNGNWAIDRPGRYEGGGTIFTYRRPNEISSTAGESLLAEGPTNEILDIFIIFQQPNPGVHYEYILPSQKTTGPQKPNHRPDVGNAQDGSEQHSDTQQENFDPADRGRSPSRLPDNQVPAVQPPRRGREYNWKQTGATECSISCGKGVRYSIFHCVNRLNHVQVSDSLCDSSSRPSPQEEACNLQPCPAFWDIGEWSECSKTCGLGMQHRQVLCRQVYANRTLNVHTSHCRHLERPETASSCQLKICSEWQIRTEWTSVSVSQLKDDTCPLS</sequence>
<feature type="compositionally biased region" description="Low complexity" evidence="6">
    <location>
        <begin position="755"/>
        <end position="766"/>
    </location>
</feature>
<dbReference type="InterPro" id="IPR050439">
    <property type="entry name" value="ADAMTS_ADAMTS-like"/>
</dbReference>
<feature type="region of interest" description="Disordered" evidence="6">
    <location>
        <begin position="685"/>
        <end position="724"/>
    </location>
</feature>
<evidence type="ECO:0000256" key="5">
    <source>
        <dbReference type="ARBA" id="ARBA00022737"/>
    </source>
</evidence>
<evidence type="ECO:0000256" key="4">
    <source>
        <dbReference type="ARBA" id="ARBA00022729"/>
    </source>
</evidence>
<gene>
    <name evidence="9" type="ORF">FQA47_019233</name>
</gene>
<evidence type="ECO:0000259" key="7">
    <source>
        <dbReference type="Pfam" id="PF05986"/>
    </source>
</evidence>
<dbReference type="PANTHER" id="PTHR13723:SF319">
    <property type="entry name" value="THROMBOSPONDIN TYPE 1 DOMAIN CONTAINING 4"/>
    <property type="match status" value="1"/>
</dbReference>
<keyword evidence="3" id="KW-0433">Leucine-rich repeat</keyword>
<name>A0A834CGL5_ORYME</name>
<accession>A0A834CGL5</accession>
<comment type="caution">
    <text evidence="9">The sequence shown here is derived from an EMBL/GenBank/DDBJ whole genome shotgun (WGS) entry which is preliminary data.</text>
</comment>
<dbReference type="AlphaFoldDB" id="A0A834CGL5"/>
<evidence type="ECO:0000256" key="1">
    <source>
        <dbReference type="ARBA" id="ARBA00004613"/>
    </source>
</evidence>
<dbReference type="GO" id="GO:0005576">
    <property type="term" value="C:extracellular region"/>
    <property type="evidence" value="ECO:0007669"/>
    <property type="project" value="UniProtKB-SubCell"/>
</dbReference>
<evidence type="ECO:0000256" key="3">
    <source>
        <dbReference type="ARBA" id="ARBA00022614"/>
    </source>
</evidence>
<protein>
    <submittedName>
        <fullName evidence="9">Thrombospondin type-1 domain-containing protein 4</fullName>
    </submittedName>
</protein>
<feature type="domain" description="ADAMTS/ADAMTS-like cysteine-rich" evidence="8">
    <location>
        <begin position="821"/>
        <end position="903"/>
    </location>
</feature>
<dbReference type="FunFam" id="2.20.100.10:FF:000005">
    <property type="entry name" value="ADAM metallopeptidase with thrombospondin type 1 motif 9"/>
    <property type="match status" value="1"/>
</dbReference>
<proteinExistence type="predicted"/>
<dbReference type="GO" id="GO:0030198">
    <property type="term" value="P:extracellular matrix organization"/>
    <property type="evidence" value="ECO:0007669"/>
    <property type="project" value="TreeGrafter"/>
</dbReference>
<dbReference type="PANTHER" id="PTHR13723">
    <property type="entry name" value="ADAMTS A DISINTEGRIN AND METALLOPROTEASE WITH THROMBOSPONDIN MOTIFS PROTEASE"/>
    <property type="match status" value="1"/>
</dbReference>
<dbReference type="FunFam" id="2.60.120.830:FF:000001">
    <property type="entry name" value="A disintegrin and metalloproteinase with thrombospondin motifs 1"/>
    <property type="match status" value="1"/>
</dbReference>
<dbReference type="Proteomes" id="UP000646548">
    <property type="component" value="Unassembled WGS sequence"/>
</dbReference>
<dbReference type="InterPro" id="IPR001611">
    <property type="entry name" value="Leu-rich_rpt"/>
</dbReference>
<feature type="region of interest" description="Disordered" evidence="6">
    <location>
        <begin position="164"/>
        <end position="189"/>
    </location>
</feature>
<feature type="region of interest" description="Disordered" evidence="6">
    <location>
        <begin position="214"/>
        <end position="253"/>
    </location>
</feature>
<keyword evidence="2" id="KW-0964">Secreted</keyword>
<dbReference type="Pfam" id="PF14580">
    <property type="entry name" value="LRR_9"/>
    <property type="match status" value="1"/>
</dbReference>
<feature type="domain" description="ADAMTS/ADAMTS-like Spacer 1" evidence="7">
    <location>
        <begin position="906"/>
        <end position="1039"/>
    </location>
</feature>
<dbReference type="GO" id="GO:0031012">
    <property type="term" value="C:extracellular matrix"/>
    <property type="evidence" value="ECO:0007669"/>
    <property type="project" value="TreeGrafter"/>
</dbReference>
<comment type="subcellular location">
    <subcellularLocation>
        <location evidence="1">Secreted</location>
    </subcellularLocation>
</comment>
<dbReference type="Pfam" id="PF00090">
    <property type="entry name" value="TSP_1"/>
    <property type="match status" value="1"/>
</dbReference>
<dbReference type="Pfam" id="PF19030">
    <property type="entry name" value="TSP1_ADAMTS"/>
    <property type="match status" value="2"/>
</dbReference>
<feature type="region of interest" description="Disordered" evidence="6">
    <location>
        <begin position="1040"/>
        <end position="1102"/>
    </location>
</feature>
<dbReference type="InterPro" id="IPR003591">
    <property type="entry name" value="Leu-rich_rpt_typical-subtyp"/>
</dbReference>
<evidence type="ECO:0000256" key="2">
    <source>
        <dbReference type="ARBA" id="ARBA00022525"/>
    </source>
</evidence>
<feature type="compositionally biased region" description="Basic residues" evidence="6">
    <location>
        <begin position="179"/>
        <end position="189"/>
    </location>
</feature>
<feature type="compositionally biased region" description="Basic and acidic residues" evidence="6">
    <location>
        <begin position="164"/>
        <end position="178"/>
    </location>
</feature>